<evidence type="ECO:0000259" key="4">
    <source>
        <dbReference type="PROSITE" id="PS51782"/>
    </source>
</evidence>
<dbReference type="SMART" id="SM00257">
    <property type="entry name" value="LysM"/>
    <property type="match status" value="1"/>
</dbReference>
<dbReference type="SUPFAM" id="SSF54106">
    <property type="entry name" value="LysM domain"/>
    <property type="match status" value="1"/>
</dbReference>
<accession>A0ABW0EYX9</accession>
<feature type="compositionally biased region" description="Low complexity" evidence="2">
    <location>
        <begin position="250"/>
        <end position="299"/>
    </location>
</feature>
<feature type="region of interest" description="Disordered" evidence="2">
    <location>
        <begin position="180"/>
        <end position="210"/>
    </location>
</feature>
<keyword evidence="3" id="KW-0732">Signal</keyword>
<feature type="compositionally biased region" description="Polar residues" evidence="2">
    <location>
        <begin position="305"/>
        <end position="320"/>
    </location>
</feature>
<evidence type="ECO:0000313" key="5">
    <source>
        <dbReference type="EMBL" id="MFC5291445.1"/>
    </source>
</evidence>
<sequence>MFSQAGTVKSRLLFRLSTVCLLALGASACSSEAVRFTETPFDNPFRTAQASPMRDPVTTGSIGSGARAPLQPVPSAPVVRSQALPPPQSAVAMRSAPTPAPVQPVGGSAAGWSAVGGTPIVLAQGETLDMISSRYGVPRAALMSANGLSSANVAPGTRLTIPVYNASGTAAAAAEPIRHAAPAASEPRGFSPPLRQAAADTRSQARGAAEARAAAAAAAKAKAEADAQAMRESRARFAAEAKAKAEARKLSAAPAARPLADAKSATAAPVRPARTVAPVEPARPAAVASAPAAKVEPASLPDPKTTASLPKQESVASSSADKADFRWPARGRVISGFSGKGGNEGINIAVPDGTPVKAAEEGTVAYAGSELKGYGNLVLIRHPNGYVSAYAHNGELKVKRGDVVKRGQVVASSGQSGNVSSPQLHFELRKGSTPVDPTPYLNN</sequence>
<feature type="chain" id="PRO_5045850102" evidence="3">
    <location>
        <begin position="29"/>
        <end position="443"/>
    </location>
</feature>
<name>A0ABW0EYX9_9HYPH</name>
<dbReference type="PROSITE" id="PS51782">
    <property type="entry name" value="LYSM"/>
    <property type="match status" value="1"/>
</dbReference>
<dbReference type="InterPro" id="IPR011055">
    <property type="entry name" value="Dup_hybrid_motif"/>
</dbReference>
<organism evidence="5 6">
    <name type="scientific">Bosea minatitlanensis</name>
    <dbReference type="NCBI Taxonomy" id="128782"/>
    <lineage>
        <taxon>Bacteria</taxon>
        <taxon>Pseudomonadati</taxon>
        <taxon>Pseudomonadota</taxon>
        <taxon>Alphaproteobacteria</taxon>
        <taxon>Hyphomicrobiales</taxon>
        <taxon>Boseaceae</taxon>
        <taxon>Bosea</taxon>
    </lineage>
</organism>
<reference evidence="6" key="1">
    <citation type="journal article" date="2019" name="Int. J. Syst. Evol. Microbiol.">
        <title>The Global Catalogue of Microorganisms (GCM) 10K type strain sequencing project: providing services to taxonomists for standard genome sequencing and annotation.</title>
        <authorList>
            <consortium name="The Broad Institute Genomics Platform"/>
            <consortium name="The Broad Institute Genome Sequencing Center for Infectious Disease"/>
            <person name="Wu L."/>
            <person name="Ma J."/>
        </authorList>
    </citation>
    <scope>NUCLEOTIDE SEQUENCE [LARGE SCALE GENOMIC DNA]</scope>
    <source>
        <strain evidence="6">CGMCC 1.15643</strain>
    </source>
</reference>
<evidence type="ECO:0000256" key="3">
    <source>
        <dbReference type="SAM" id="SignalP"/>
    </source>
</evidence>
<dbReference type="Gene3D" id="3.10.350.10">
    <property type="entry name" value="LysM domain"/>
    <property type="match status" value="1"/>
</dbReference>
<feature type="signal peptide" evidence="3">
    <location>
        <begin position="1"/>
        <end position="28"/>
    </location>
</feature>
<evidence type="ECO:0000256" key="1">
    <source>
        <dbReference type="ARBA" id="ARBA00038420"/>
    </source>
</evidence>
<protein>
    <submittedName>
        <fullName evidence="5">Peptidoglycan DD-metalloendopeptidase family protein</fullName>
    </submittedName>
</protein>
<dbReference type="SUPFAM" id="SSF51261">
    <property type="entry name" value="Duplicated hybrid motif"/>
    <property type="match status" value="1"/>
</dbReference>
<dbReference type="InterPro" id="IPR018392">
    <property type="entry name" value="LysM"/>
</dbReference>
<dbReference type="PANTHER" id="PTHR21666">
    <property type="entry name" value="PEPTIDASE-RELATED"/>
    <property type="match status" value="1"/>
</dbReference>
<feature type="domain" description="LysM" evidence="4">
    <location>
        <begin position="118"/>
        <end position="161"/>
    </location>
</feature>
<keyword evidence="6" id="KW-1185">Reference proteome</keyword>
<dbReference type="Gene3D" id="2.70.70.10">
    <property type="entry name" value="Glucose Permease (Domain IIA)"/>
    <property type="match status" value="1"/>
</dbReference>
<feature type="compositionally biased region" description="Polar residues" evidence="2">
    <location>
        <begin position="410"/>
        <end position="423"/>
    </location>
</feature>
<comment type="similarity">
    <text evidence="1">Belongs to the E.coli NlpD/Haemophilus LppB family.</text>
</comment>
<dbReference type="Proteomes" id="UP001595976">
    <property type="component" value="Unassembled WGS sequence"/>
</dbReference>
<dbReference type="InterPro" id="IPR036779">
    <property type="entry name" value="LysM_dom_sf"/>
</dbReference>
<dbReference type="EMBL" id="JBHSLI010000001">
    <property type="protein sequence ID" value="MFC5291445.1"/>
    <property type="molecule type" value="Genomic_DNA"/>
</dbReference>
<feature type="region of interest" description="Disordered" evidence="2">
    <location>
        <begin position="410"/>
        <end position="443"/>
    </location>
</feature>
<dbReference type="InterPro" id="IPR016047">
    <property type="entry name" value="M23ase_b-sheet_dom"/>
</dbReference>
<dbReference type="CDD" id="cd12797">
    <property type="entry name" value="M23_peptidase"/>
    <property type="match status" value="1"/>
</dbReference>
<dbReference type="Pfam" id="PF01476">
    <property type="entry name" value="LysM"/>
    <property type="match status" value="1"/>
</dbReference>
<dbReference type="RefSeq" id="WP_158446561.1">
    <property type="nucleotide sequence ID" value="NZ_JAOAOS010000015.1"/>
</dbReference>
<proteinExistence type="inferred from homology"/>
<dbReference type="Pfam" id="PF01551">
    <property type="entry name" value="Peptidase_M23"/>
    <property type="match status" value="1"/>
</dbReference>
<dbReference type="CDD" id="cd00118">
    <property type="entry name" value="LysM"/>
    <property type="match status" value="1"/>
</dbReference>
<dbReference type="InterPro" id="IPR050570">
    <property type="entry name" value="Cell_wall_metabolism_enzyme"/>
</dbReference>
<comment type="caution">
    <text evidence="5">The sequence shown here is derived from an EMBL/GenBank/DDBJ whole genome shotgun (WGS) entry which is preliminary data.</text>
</comment>
<evidence type="ECO:0000256" key="2">
    <source>
        <dbReference type="SAM" id="MobiDB-lite"/>
    </source>
</evidence>
<evidence type="ECO:0000313" key="6">
    <source>
        <dbReference type="Proteomes" id="UP001595976"/>
    </source>
</evidence>
<dbReference type="PANTHER" id="PTHR21666:SF263">
    <property type="entry name" value="MUREIN HYDROLASE ACTIVATOR NLPD"/>
    <property type="match status" value="1"/>
</dbReference>
<gene>
    <name evidence="5" type="ORF">ACFPK2_00395</name>
</gene>
<feature type="region of interest" description="Disordered" evidence="2">
    <location>
        <begin position="249"/>
        <end position="322"/>
    </location>
</feature>